<dbReference type="InterPro" id="IPR006016">
    <property type="entry name" value="UspA"/>
</dbReference>
<dbReference type="EMBL" id="JMIW01000001">
    <property type="protein sequence ID" value="KEO91367.1"/>
    <property type="molecule type" value="Genomic_DNA"/>
</dbReference>
<comment type="caution">
    <text evidence="3">The sequence shown here is derived from an EMBL/GenBank/DDBJ whole genome shotgun (WGS) entry which is preliminary data.</text>
</comment>
<comment type="similarity">
    <text evidence="1">Belongs to the universal stress protein A family.</text>
</comment>
<dbReference type="RefSeq" id="WP_034957649.1">
    <property type="nucleotide sequence ID" value="NZ_JMIW01000001.1"/>
</dbReference>
<evidence type="ECO:0000313" key="3">
    <source>
        <dbReference type="EMBL" id="KEO91367.1"/>
    </source>
</evidence>
<accession>A0A074N0C6</accession>
<dbReference type="eggNOG" id="COG0589">
    <property type="taxonomic scope" value="Bacteria"/>
</dbReference>
<name>A0A074N0C6_ERYLO</name>
<reference evidence="3 4" key="1">
    <citation type="submission" date="2014-04" db="EMBL/GenBank/DDBJ databases">
        <title>A comprehensive comparison of genomes of Erythrobacter spp. strains.</title>
        <authorList>
            <person name="Zheng Q."/>
        </authorList>
    </citation>
    <scope>NUCLEOTIDE SEQUENCE [LARGE SCALE GENOMIC DNA]</scope>
    <source>
        <strain evidence="3 4">DSM 6997</strain>
    </source>
</reference>
<dbReference type="Pfam" id="PF00582">
    <property type="entry name" value="Usp"/>
    <property type="match status" value="1"/>
</dbReference>
<proteinExistence type="inferred from homology"/>
<dbReference type="STRING" id="1044.EH31_01510"/>
<dbReference type="PANTHER" id="PTHR46268:SF15">
    <property type="entry name" value="UNIVERSAL STRESS PROTEIN HP_0031"/>
    <property type="match status" value="1"/>
</dbReference>
<evidence type="ECO:0000259" key="2">
    <source>
        <dbReference type="Pfam" id="PF00582"/>
    </source>
</evidence>
<dbReference type="PANTHER" id="PTHR46268">
    <property type="entry name" value="STRESS RESPONSE PROTEIN NHAX"/>
    <property type="match status" value="1"/>
</dbReference>
<dbReference type="OrthoDB" id="9804721at2"/>
<evidence type="ECO:0000313" key="4">
    <source>
        <dbReference type="Proteomes" id="UP000027647"/>
    </source>
</evidence>
<dbReference type="Proteomes" id="UP000027647">
    <property type="component" value="Unassembled WGS sequence"/>
</dbReference>
<dbReference type="AlphaFoldDB" id="A0A074N0C6"/>
<organism evidence="3 4">
    <name type="scientific">Erythrobacter longus</name>
    <dbReference type="NCBI Taxonomy" id="1044"/>
    <lineage>
        <taxon>Bacteria</taxon>
        <taxon>Pseudomonadati</taxon>
        <taxon>Pseudomonadota</taxon>
        <taxon>Alphaproteobacteria</taxon>
        <taxon>Sphingomonadales</taxon>
        <taxon>Erythrobacteraceae</taxon>
        <taxon>Erythrobacter/Porphyrobacter group</taxon>
        <taxon>Erythrobacter</taxon>
    </lineage>
</organism>
<dbReference type="CDD" id="cd00293">
    <property type="entry name" value="USP-like"/>
    <property type="match status" value="1"/>
</dbReference>
<gene>
    <name evidence="3" type="ORF">EH31_01510</name>
</gene>
<feature type="domain" description="UspA" evidence="2">
    <location>
        <begin position="151"/>
        <end position="274"/>
    </location>
</feature>
<keyword evidence="4" id="KW-1185">Reference proteome</keyword>
<dbReference type="SUPFAM" id="SSF52402">
    <property type="entry name" value="Adenine nucleotide alpha hydrolases-like"/>
    <property type="match status" value="2"/>
</dbReference>
<protein>
    <recommendedName>
        <fullName evidence="2">UspA domain-containing protein</fullName>
    </recommendedName>
</protein>
<evidence type="ECO:0000256" key="1">
    <source>
        <dbReference type="ARBA" id="ARBA00008791"/>
    </source>
</evidence>
<sequence length="276" mass="30495">MKSILLHVYDDDCFEARLQVALDLARQCKGRITCAQAVPYDLGMPSDFYGMMSAEMIVEYDKIAEDAKKAIEERLSHEDVQWEWKRSRGSAAALIGSCAPIHDVVIVGSHDPLKLPKSPSRFVGELIERVRAPIIVVPSDVRSFDLEVPAIVAWNSSAESAHALRAAMPLLSRAKEVHVLSVNEKKRAKKHAPHFDLPSLKAAEYLAEHGVKSEITELPKTKGRSIADTLVAAAKAREGGYIVMGAYGHSRFREQILGGVTRDMLRDLKLPLVLAH</sequence>
<dbReference type="Gene3D" id="3.40.50.12370">
    <property type="match status" value="1"/>
</dbReference>